<gene>
    <name evidence="1" type="ORF">HDE68_001058</name>
</gene>
<organism evidence="1 2">
    <name type="scientific">Pedobacter cryoconitis</name>
    <dbReference type="NCBI Taxonomy" id="188932"/>
    <lineage>
        <taxon>Bacteria</taxon>
        <taxon>Pseudomonadati</taxon>
        <taxon>Bacteroidota</taxon>
        <taxon>Sphingobacteriia</taxon>
        <taxon>Sphingobacteriales</taxon>
        <taxon>Sphingobacteriaceae</taxon>
        <taxon>Pedobacter</taxon>
    </lineage>
</organism>
<name>A0A7W8ZJZ2_9SPHI</name>
<dbReference type="AlphaFoldDB" id="A0A7W8ZJZ2"/>
<dbReference type="RefSeq" id="WP_183879578.1">
    <property type="nucleotide sequence ID" value="NZ_JACHCD010000002.1"/>
</dbReference>
<sequence>MKADLLPSWNYIKSFLFLFAVFSCFTLKADAQYQPQKKQTAVSSVAGQQQILEKGKTGERYFGDLMVSYTVDSTGTNVLCSLYLVTQFVYMRNLNATSPDCDFDVELGLGKSAGRLHLNLINTDPHSVSTLYGNFTYTVSSNNTSYLFKGDLTGWFLSNTIK</sequence>
<reference evidence="1 2" key="1">
    <citation type="submission" date="2020-08" db="EMBL/GenBank/DDBJ databases">
        <title>Genomic Encyclopedia of Type Strains, Phase IV (KMG-V): Genome sequencing to study the core and pangenomes of soil and plant-associated prokaryotes.</title>
        <authorList>
            <person name="Whitman W."/>
        </authorList>
    </citation>
    <scope>NUCLEOTIDE SEQUENCE [LARGE SCALE GENOMIC DNA]</scope>
    <source>
        <strain evidence="1 2">S3M1</strain>
    </source>
</reference>
<comment type="caution">
    <text evidence="1">The sequence shown here is derived from an EMBL/GenBank/DDBJ whole genome shotgun (WGS) entry which is preliminary data.</text>
</comment>
<proteinExistence type="predicted"/>
<dbReference type="PROSITE" id="PS51257">
    <property type="entry name" value="PROKAR_LIPOPROTEIN"/>
    <property type="match status" value="1"/>
</dbReference>
<evidence type="ECO:0000313" key="2">
    <source>
        <dbReference type="Proteomes" id="UP000537204"/>
    </source>
</evidence>
<evidence type="ECO:0000313" key="1">
    <source>
        <dbReference type="EMBL" id="MBB5635173.1"/>
    </source>
</evidence>
<accession>A0A7W8ZJZ2</accession>
<dbReference type="EMBL" id="JACHCE010000001">
    <property type="protein sequence ID" value="MBB5635173.1"/>
    <property type="molecule type" value="Genomic_DNA"/>
</dbReference>
<protein>
    <submittedName>
        <fullName evidence="1">Uncharacterized protein</fullName>
    </submittedName>
</protein>
<dbReference type="Proteomes" id="UP000537204">
    <property type="component" value="Unassembled WGS sequence"/>
</dbReference>